<feature type="transmembrane region" description="Helical" evidence="7">
    <location>
        <begin position="56"/>
        <end position="84"/>
    </location>
</feature>
<organism evidence="9 10">
    <name type="scientific">Aliivibrio salmonicida (strain LFI1238)</name>
    <name type="common">Vibrio salmonicida (strain LFI1238)</name>
    <dbReference type="NCBI Taxonomy" id="316275"/>
    <lineage>
        <taxon>Bacteria</taxon>
        <taxon>Pseudomonadati</taxon>
        <taxon>Pseudomonadota</taxon>
        <taxon>Gammaproteobacteria</taxon>
        <taxon>Vibrionales</taxon>
        <taxon>Vibrionaceae</taxon>
        <taxon>Aliivibrio</taxon>
    </lineage>
</organism>
<dbReference type="HOGENOM" id="CLU_044208_6_2_6"/>
<dbReference type="KEGG" id="vsa:VSAL_II0684"/>
<dbReference type="InterPro" id="IPR032816">
    <property type="entry name" value="VTT_dom"/>
</dbReference>
<dbReference type="EMBL" id="FM178380">
    <property type="protein sequence ID" value="CAQ81438.1"/>
    <property type="molecule type" value="Genomic_DNA"/>
</dbReference>
<keyword evidence="4 7" id="KW-0812">Transmembrane</keyword>
<keyword evidence="5 7" id="KW-1133">Transmembrane helix</keyword>
<evidence type="ECO:0000256" key="7">
    <source>
        <dbReference type="RuleBase" id="RU367016"/>
    </source>
</evidence>
<reference evidence="9 10" key="1">
    <citation type="journal article" date="2008" name="BMC Genomics">
        <title>The genome sequence of the fish pathogen Aliivibrio salmonicida strain LFI1238 shows extensive evidence of gene decay.</title>
        <authorList>
            <person name="Hjerde E."/>
            <person name="Lorentzen M.S."/>
            <person name="Holden M.T."/>
            <person name="Seeger K."/>
            <person name="Paulsen S."/>
            <person name="Bason N."/>
            <person name="Churcher C."/>
            <person name="Harris D."/>
            <person name="Norbertczak H."/>
            <person name="Quail M.A."/>
            <person name="Sanders S."/>
            <person name="Thurston S."/>
            <person name="Parkhill J."/>
            <person name="Willassen N.P."/>
            <person name="Thomson N.R."/>
        </authorList>
    </citation>
    <scope>NUCLEOTIDE SEQUENCE [LARGE SCALE GENOMIC DNA]</scope>
    <source>
        <strain evidence="9 10">LFI1238</strain>
    </source>
</reference>
<keyword evidence="6 7" id="KW-0472">Membrane</keyword>
<comment type="subcellular location">
    <subcellularLocation>
        <location evidence="1 7">Cell membrane</location>
        <topology evidence="1 7">Multi-pass membrane protein</topology>
    </subcellularLocation>
</comment>
<gene>
    <name evidence="9" type="ordered locus">VSAL_II0684</name>
</gene>
<feature type="domain" description="VTT" evidence="8">
    <location>
        <begin position="55"/>
        <end position="177"/>
    </location>
</feature>
<feature type="transmembrane region" description="Helical" evidence="7">
    <location>
        <begin position="158"/>
        <end position="176"/>
    </location>
</feature>
<feature type="transmembrane region" description="Helical" evidence="7">
    <location>
        <begin position="188"/>
        <end position="214"/>
    </location>
</feature>
<accession>B6ERV4</accession>
<evidence type="ECO:0000259" key="8">
    <source>
        <dbReference type="Pfam" id="PF09335"/>
    </source>
</evidence>
<dbReference type="Pfam" id="PF09335">
    <property type="entry name" value="VTT_dom"/>
    <property type="match status" value="1"/>
</dbReference>
<dbReference type="PANTHER" id="PTHR30353:SF11">
    <property type="entry name" value="INNER MEMBRANE PROTEIN YQJA"/>
    <property type="match status" value="1"/>
</dbReference>
<evidence type="ECO:0000313" key="10">
    <source>
        <dbReference type="Proteomes" id="UP000001730"/>
    </source>
</evidence>
<protein>
    <submittedName>
        <fullName evidence="9">Inner membrane protein</fullName>
    </submittedName>
</protein>
<comment type="similarity">
    <text evidence="2 7">Belongs to the DedA family.</text>
</comment>
<evidence type="ECO:0000256" key="3">
    <source>
        <dbReference type="ARBA" id="ARBA00022475"/>
    </source>
</evidence>
<dbReference type="Proteomes" id="UP000001730">
    <property type="component" value="Chromosome 2"/>
</dbReference>
<dbReference type="AlphaFoldDB" id="B6ERV4"/>
<evidence type="ECO:0000256" key="6">
    <source>
        <dbReference type="ARBA" id="ARBA00023136"/>
    </source>
</evidence>
<evidence type="ECO:0000313" key="9">
    <source>
        <dbReference type="EMBL" id="CAQ81438.1"/>
    </source>
</evidence>
<dbReference type="PANTHER" id="PTHR30353">
    <property type="entry name" value="INNER MEMBRANE PROTEIN DEDA-RELATED"/>
    <property type="match status" value="1"/>
</dbReference>
<evidence type="ECO:0000256" key="2">
    <source>
        <dbReference type="ARBA" id="ARBA00010792"/>
    </source>
</evidence>
<dbReference type="eggNOG" id="COG0586">
    <property type="taxonomic scope" value="Bacteria"/>
</dbReference>
<dbReference type="InterPro" id="IPR032818">
    <property type="entry name" value="DedA-like"/>
</dbReference>
<evidence type="ECO:0000256" key="1">
    <source>
        <dbReference type="ARBA" id="ARBA00004651"/>
    </source>
</evidence>
<keyword evidence="10" id="KW-1185">Reference proteome</keyword>
<proteinExistence type="inferred from homology"/>
<name>B6ERV4_ALISL</name>
<sequence>MAMFDSFLSILTALWQQDFAILQNPSSAAMIYFCLILFIWLESAFIPTAPLPCDSVVILAGSLAAANVISYPVIVTGLIMAAAIGSQLAFIQGRWLHKFPMIQTWINAVPKNRLQTVDNLLSKHGLLALFVARFIPVVRPLLPLMMGLRMKQVRRFHYFAWISAIIWILLLTGFGYSLSFLPERISKIVTMVLMAAPVITLALAIGSFLSSYFIKKYRKRLY</sequence>
<dbReference type="GO" id="GO:0005886">
    <property type="term" value="C:plasma membrane"/>
    <property type="evidence" value="ECO:0007669"/>
    <property type="project" value="UniProtKB-SubCell"/>
</dbReference>
<keyword evidence="3 7" id="KW-1003">Cell membrane</keyword>
<evidence type="ECO:0000256" key="5">
    <source>
        <dbReference type="ARBA" id="ARBA00022989"/>
    </source>
</evidence>
<evidence type="ECO:0000256" key="4">
    <source>
        <dbReference type="ARBA" id="ARBA00022692"/>
    </source>
</evidence>
<feature type="transmembrane region" description="Helical" evidence="7">
    <location>
        <begin position="30"/>
        <end position="49"/>
    </location>
</feature>